<feature type="region of interest" description="Disordered" evidence="5">
    <location>
        <begin position="321"/>
        <end position="346"/>
    </location>
</feature>
<evidence type="ECO:0000256" key="3">
    <source>
        <dbReference type="ARBA" id="ARBA00022729"/>
    </source>
</evidence>
<dbReference type="GO" id="GO:0016020">
    <property type="term" value="C:membrane"/>
    <property type="evidence" value="ECO:0007669"/>
    <property type="project" value="UniProtKB-SubCell"/>
</dbReference>
<evidence type="ECO:0000313" key="7">
    <source>
        <dbReference type="Proteomes" id="UP000494165"/>
    </source>
</evidence>
<reference evidence="6 7" key="1">
    <citation type="submission" date="2020-04" db="EMBL/GenBank/DDBJ databases">
        <authorList>
            <person name="Alioto T."/>
            <person name="Alioto T."/>
            <person name="Gomez Garrido J."/>
        </authorList>
    </citation>
    <scope>NUCLEOTIDE SEQUENCE [LARGE SCALE GENOMIC DNA]</scope>
</reference>
<keyword evidence="4" id="KW-0472">Membrane</keyword>
<sequence length="346" mass="39903">MAGLFQNRPFILIGFALILASSFLIIQSEILTVPILNTPYGIFALNIPMKKDSHDSRRATFYWDDHFSMDVNYWCNIGRGENEIKPTGTFSAETATLRNVSLKYPITISGHKIRNVVLTSSGYIDAHDYNYTWIVSPMTLNTNGRPSIIKYLNIAGGVLVVQWEIWPFYYEDRYQDEVIKMQVQVYSDGKVVFIYKKIPFGSLWKFRERFNDFYKQEFGFIFIDMIPHGHQVDLSILFPFNEVDVEENLVMIFTALPFCPNFRTCKSCSGAKIVVEGTGETIPCVWCPGIERCSSKKDINNYYHQAYWLRYCENQEISNPSHCPGEERGPAERADKKTEETVADEL</sequence>
<organism evidence="6 7">
    <name type="scientific">Cloeon dipterum</name>
    <dbReference type="NCBI Taxonomy" id="197152"/>
    <lineage>
        <taxon>Eukaryota</taxon>
        <taxon>Metazoa</taxon>
        <taxon>Ecdysozoa</taxon>
        <taxon>Arthropoda</taxon>
        <taxon>Hexapoda</taxon>
        <taxon>Insecta</taxon>
        <taxon>Pterygota</taxon>
        <taxon>Palaeoptera</taxon>
        <taxon>Ephemeroptera</taxon>
        <taxon>Pisciforma</taxon>
        <taxon>Baetidae</taxon>
        <taxon>Cloeon</taxon>
    </lineage>
</organism>
<evidence type="ECO:0000256" key="5">
    <source>
        <dbReference type="SAM" id="MobiDB-lite"/>
    </source>
</evidence>
<comment type="subcellular location">
    <subcellularLocation>
        <location evidence="1">Membrane</location>
        <topology evidence="1">Single-pass type I membrane protein</topology>
    </subcellularLocation>
</comment>
<evidence type="ECO:0000256" key="2">
    <source>
        <dbReference type="ARBA" id="ARBA00022692"/>
    </source>
</evidence>
<accession>A0A8S1E1H3</accession>
<name>A0A8S1E1H3_9INSE</name>
<evidence type="ECO:0000256" key="4">
    <source>
        <dbReference type="ARBA" id="ARBA00022989"/>
    </source>
</evidence>
<gene>
    <name evidence="6" type="ORF">CLODIP_2_CD07680</name>
</gene>
<feature type="compositionally biased region" description="Basic and acidic residues" evidence="5">
    <location>
        <begin position="324"/>
        <end position="340"/>
    </location>
</feature>
<dbReference type="Proteomes" id="UP000494165">
    <property type="component" value="Unassembled WGS sequence"/>
</dbReference>
<keyword evidence="7" id="KW-1185">Reference proteome</keyword>
<dbReference type="PANTHER" id="PTHR13055:SF12">
    <property type="entry name" value="LD40707P"/>
    <property type="match status" value="1"/>
</dbReference>
<dbReference type="PANTHER" id="PTHR13055">
    <property type="entry name" value="TUMOR ENDOTHELIAL MARKER 7 RELATED"/>
    <property type="match status" value="1"/>
</dbReference>
<evidence type="ECO:0000313" key="6">
    <source>
        <dbReference type="EMBL" id="CAB3386035.1"/>
    </source>
</evidence>
<protein>
    <submittedName>
        <fullName evidence="6">Uncharacterized protein</fullName>
    </submittedName>
</protein>
<proteinExistence type="predicted"/>
<dbReference type="EMBL" id="CADEPI010000449">
    <property type="protein sequence ID" value="CAB3386035.1"/>
    <property type="molecule type" value="Genomic_DNA"/>
</dbReference>
<evidence type="ECO:0000256" key="1">
    <source>
        <dbReference type="ARBA" id="ARBA00004479"/>
    </source>
</evidence>
<dbReference type="InterPro" id="IPR031152">
    <property type="entry name" value="PLXDC"/>
</dbReference>
<keyword evidence="4" id="KW-1133">Transmembrane helix</keyword>
<keyword evidence="3" id="KW-0732">Signal</keyword>
<dbReference type="AlphaFoldDB" id="A0A8S1E1H3"/>
<keyword evidence="2" id="KW-0812">Transmembrane</keyword>
<comment type="caution">
    <text evidence="6">The sequence shown here is derived from an EMBL/GenBank/DDBJ whole genome shotgun (WGS) entry which is preliminary data.</text>
</comment>